<sequence length="85" mass="9662">MYIMKVVTTTKARAQLSSLINEVRYGNTQIGIGRRNKIEAVIIKYPDSINDRANELTALNEYGGSFDFLNDEPDIYSEDDIKKDT</sequence>
<gene>
    <name evidence="2" type="ORF">A3H61_04385</name>
</gene>
<accession>A0A1G2ABB0</accession>
<dbReference type="AlphaFoldDB" id="A0A1G2ABB0"/>
<comment type="caution">
    <text evidence="2">The sequence shown here is derived from an EMBL/GenBank/DDBJ whole genome shotgun (WGS) entry which is preliminary data.</text>
</comment>
<dbReference type="EMBL" id="MHJU01000003">
    <property type="protein sequence ID" value="OGY74141.1"/>
    <property type="molecule type" value="Genomic_DNA"/>
</dbReference>
<proteinExistence type="inferred from homology"/>
<protein>
    <recommendedName>
        <fullName evidence="4">Antitoxin</fullName>
    </recommendedName>
</protein>
<dbReference type="SUPFAM" id="SSF143120">
    <property type="entry name" value="YefM-like"/>
    <property type="match status" value="1"/>
</dbReference>
<name>A0A1G2ABB0_9BACT</name>
<comment type="similarity">
    <text evidence="1">Belongs to the phD/YefM antitoxin family.</text>
</comment>
<dbReference type="Proteomes" id="UP000178315">
    <property type="component" value="Unassembled WGS sequence"/>
</dbReference>
<evidence type="ECO:0000313" key="2">
    <source>
        <dbReference type="EMBL" id="OGY74141.1"/>
    </source>
</evidence>
<dbReference type="InterPro" id="IPR036165">
    <property type="entry name" value="YefM-like_sf"/>
</dbReference>
<evidence type="ECO:0008006" key="4">
    <source>
        <dbReference type="Google" id="ProtNLM"/>
    </source>
</evidence>
<organism evidence="2 3">
    <name type="scientific">Candidatus Jacksonbacteria bacterium RIFCSPLOWO2_02_FULL_44_20</name>
    <dbReference type="NCBI Taxonomy" id="1798460"/>
    <lineage>
        <taxon>Bacteria</taxon>
        <taxon>Candidatus Jacksoniibacteriota</taxon>
    </lineage>
</organism>
<dbReference type="Gene3D" id="3.40.1620.10">
    <property type="entry name" value="YefM-like domain"/>
    <property type="match status" value="1"/>
</dbReference>
<reference evidence="2 3" key="1">
    <citation type="journal article" date="2016" name="Nat. Commun.">
        <title>Thousands of microbial genomes shed light on interconnected biogeochemical processes in an aquifer system.</title>
        <authorList>
            <person name="Anantharaman K."/>
            <person name="Brown C.T."/>
            <person name="Hug L.A."/>
            <person name="Sharon I."/>
            <person name="Castelle C.J."/>
            <person name="Probst A.J."/>
            <person name="Thomas B.C."/>
            <person name="Singh A."/>
            <person name="Wilkins M.J."/>
            <person name="Karaoz U."/>
            <person name="Brodie E.L."/>
            <person name="Williams K.H."/>
            <person name="Hubbard S.S."/>
            <person name="Banfield J.F."/>
        </authorList>
    </citation>
    <scope>NUCLEOTIDE SEQUENCE [LARGE SCALE GENOMIC DNA]</scope>
</reference>
<evidence type="ECO:0000256" key="1">
    <source>
        <dbReference type="ARBA" id="ARBA00009981"/>
    </source>
</evidence>
<evidence type="ECO:0000313" key="3">
    <source>
        <dbReference type="Proteomes" id="UP000178315"/>
    </source>
</evidence>